<evidence type="ECO:0000313" key="6">
    <source>
        <dbReference type="Proteomes" id="UP000586093"/>
    </source>
</evidence>
<evidence type="ECO:0000313" key="5">
    <source>
        <dbReference type="EMBL" id="MBB1161282.1"/>
    </source>
</evidence>
<sequence>MPDWILLPLAALALALLALNLVLLLRLRAQRADDSPAQAATLAAVQALAQARQQDSDRLLRELHDSARANRGEQNQTLALMQQTLLTQAGDVARTQNEQIDSFRAQLATMQQSMADTLAATTRELTHSGQTAREAQDAAFARLREAVEAGALRQAQAQTEAQQAATAQIGAGQQRLTEALSAAQAQAAEAQLGQLRQLGEQQAQRLNELRQTVEQRLAAVQAGVEQRLASLAADNEKKLEQMRATVDEKLHATLEARLGESFKQVADRLEQVHKGLGEMQGLARDVGSLNRVLSNVKTRGIFGEVQLAGLLEQVFTPEQYATHVATVPGSSERVEFALRLPGRSPAASGAEAPIWLPIDAKFPREDYERLLEAHERADAPAVEAAAKAIEARLRAEARSIRDKYVAPPHTTDFAILFVPTEGLYAEALRRPGLVEALQREFKVMLAGPTTLLAVLNSLQMGFRTLALEKRSAEVWEVLGAVKTEFGKFGAILEKTRKKIDEAGKTLDDAGVRTRAMDRRLRSVEALPEARAAELLPGLLQGGLDEADTAPEA</sequence>
<comment type="function">
    <text evidence="1">Involved in DNA recombination.</text>
</comment>
<reference evidence="5 6" key="1">
    <citation type="submission" date="2020-08" db="EMBL/GenBank/DDBJ databases">
        <title>Aquariorum lacteus gen. nov., sp. nov., a new member of the family Comamonadaceae, isolated from freshwater aquarium.</title>
        <authorList>
            <person name="Chun S.-J."/>
        </authorList>
    </citation>
    <scope>NUCLEOTIDE SEQUENCE [LARGE SCALE GENOMIC DNA]</scope>
    <source>
        <strain evidence="5 6">SJAQ100</strain>
    </source>
</reference>
<name>A0A839HJW7_9BURK</name>
<organism evidence="5 6">
    <name type="scientific">Aquariibacter albus</name>
    <dbReference type="NCBI Taxonomy" id="2759899"/>
    <lineage>
        <taxon>Bacteria</taxon>
        <taxon>Pseudomonadati</taxon>
        <taxon>Pseudomonadota</taxon>
        <taxon>Betaproteobacteria</taxon>
        <taxon>Burkholderiales</taxon>
        <taxon>Sphaerotilaceae</taxon>
        <taxon>Aquariibacter</taxon>
    </lineage>
</organism>
<comment type="similarity">
    <text evidence="2">Belongs to the RmuC family.</text>
</comment>
<keyword evidence="6" id="KW-1185">Reference proteome</keyword>
<keyword evidence="3" id="KW-0175">Coiled coil</keyword>
<evidence type="ECO:0000256" key="2">
    <source>
        <dbReference type="ARBA" id="ARBA00009840"/>
    </source>
</evidence>
<dbReference type="InterPro" id="IPR003798">
    <property type="entry name" value="DNA_recombination_RmuC"/>
</dbReference>
<proteinExistence type="inferred from homology"/>
<dbReference type="Proteomes" id="UP000586093">
    <property type="component" value="Unassembled WGS sequence"/>
</dbReference>
<evidence type="ECO:0000256" key="3">
    <source>
        <dbReference type="ARBA" id="ARBA00023054"/>
    </source>
</evidence>
<gene>
    <name evidence="5" type="primary">rmuC</name>
    <name evidence="5" type="ORF">H4F90_04720</name>
</gene>
<accession>A0A839HJW7</accession>
<dbReference type="GO" id="GO:0006310">
    <property type="term" value="P:DNA recombination"/>
    <property type="evidence" value="ECO:0007669"/>
    <property type="project" value="UniProtKB-KW"/>
</dbReference>
<evidence type="ECO:0000256" key="1">
    <source>
        <dbReference type="ARBA" id="ARBA00003416"/>
    </source>
</evidence>
<dbReference type="PANTHER" id="PTHR30563">
    <property type="entry name" value="DNA RECOMBINATION PROTEIN RMUC"/>
    <property type="match status" value="1"/>
</dbReference>
<dbReference type="PANTHER" id="PTHR30563:SF0">
    <property type="entry name" value="DNA RECOMBINATION PROTEIN RMUC"/>
    <property type="match status" value="1"/>
</dbReference>
<evidence type="ECO:0000256" key="4">
    <source>
        <dbReference type="ARBA" id="ARBA00023172"/>
    </source>
</evidence>
<keyword evidence="4" id="KW-0233">DNA recombination</keyword>
<dbReference type="EMBL" id="JACIVI010000001">
    <property type="protein sequence ID" value="MBB1161282.1"/>
    <property type="molecule type" value="Genomic_DNA"/>
</dbReference>
<protein>
    <submittedName>
        <fullName evidence="5">DNA recombination protein RmuC</fullName>
    </submittedName>
</protein>
<dbReference type="Pfam" id="PF02646">
    <property type="entry name" value="RmuC"/>
    <property type="match status" value="1"/>
</dbReference>
<comment type="caution">
    <text evidence="5">The sequence shown here is derived from an EMBL/GenBank/DDBJ whole genome shotgun (WGS) entry which is preliminary data.</text>
</comment>
<dbReference type="AlphaFoldDB" id="A0A839HJW7"/>